<comment type="caution">
    <text evidence="3">The sequence shown here is derived from an EMBL/GenBank/DDBJ whole genome shotgun (WGS) entry which is preliminary data.</text>
</comment>
<dbReference type="InterPro" id="IPR012349">
    <property type="entry name" value="Split_barrel_FMN-bd"/>
</dbReference>
<dbReference type="GO" id="GO:0016491">
    <property type="term" value="F:oxidoreductase activity"/>
    <property type="evidence" value="ECO:0007669"/>
    <property type="project" value="InterPro"/>
</dbReference>
<comment type="similarity">
    <text evidence="1">Belongs to the F420H(2)-dependent quinone reductase family.</text>
</comment>
<name>A0A934N8Q1_9BACT</name>
<sequence length="149" mass="16320">MTVQRVPGGTRGRSTPPVLRRLLALVGRLSYRLGANRSKTLLLTTVGARSGRERTSAVAYFPDGDAAWLVVASMGGDRKHPAWYHNLVANPGRASVQVAGRQVPVNARSLHGQERADRWARIVATAPNFGKYQQVTDREIPVLRLEAAR</sequence>
<dbReference type="NCBIfam" id="TIGR00026">
    <property type="entry name" value="hi_GC_TIGR00026"/>
    <property type="match status" value="1"/>
</dbReference>
<dbReference type="Gene3D" id="2.30.110.10">
    <property type="entry name" value="Electron Transport, Fmn-binding Protein, Chain A"/>
    <property type="match status" value="1"/>
</dbReference>
<dbReference type="EMBL" id="JAEKNR010000082">
    <property type="protein sequence ID" value="MBJ7597844.1"/>
    <property type="molecule type" value="Genomic_DNA"/>
</dbReference>
<reference evidence="3" key="1">
    <citation type="submission" date="2020-10" db="EMBL/GenBank/DDBJ databases">
        <title>Ca. Dormibacterota MAGs.</title>
        <authorList>
            <person name="Montgomery K."/>
        </authorList>
    </citation>
    <scope>NUCLEOTIDE SEQUENCE [LARGE SCALE GENOMIC DNA]</scope>
    <source>
        <strain evidence="3">SC8812_S17_10</strain>
    </source>
</reference>
<dbReference type="AlphaFoldDB" id="A0A934N8Q1"/>
<dbReference type="InterPro" id="IPR004378">
    <property type="entry name" value="F420H2_quin_Rdtase"/>
</dbReference>
<dbReference type="GO" id="GO:0005886">
    <property type="term" value="C:plasma membrane"/>
    <property type="evidence" value="ECO:0007669"/>
    <property type="project" value="TreeGrafter"/>
</dbReference>
<dbReference type="RefSeq" id="WP_338200385.1">
    <property type="nucleotide sequence ID" value="NZ_JAEKNR010000082.1"/>
</dbReference>
<protein>
    <submittedName>
        <fullName evidence="3">Nitroreductase family deazaflavin-dependent oxidoreductase</fullName>
    </submittedName>
</protein>
<keyword evidence="4" id="KW-1185">Reference proteome</keyword>
<comment type="catalytic activity">
    <reaction evidence="2">
        <text>oxidized coenzyme F420-(gamma-L-Glu)(n) + a quinol + H(+) = reduced coenzyme F420-(gamma-L-Glu)(n) + a quinone</text>
        <dbReference type="Rhea" id="RHEA:39663"/>
        <dbReference type="Rhea" id="RHEA-COMP:12939"/>
        <dbReference type="Rhea" id="RHEA-COMP:14378"/>
        <dbReference type="ChEBI" id="CHEBI:15378"/>
        <dbReference type="ChEBI" id="CHEBI:24646"/>
        <dbReference type="ChEBI" id="CHEBI:132124"/>
        <dbReference type="ChEBI" id="CHEBI:133980"/>
        <dbReference type="ChEBI" id="CHEBI:139511"/>
    </reaction>
</comment>
<evidence type="ECO:0000313" key="3">
    <source>
        <dbReference type="EMBL" id="MBJ7597844.1"/>
    </source>
</evidence>
<accession>A0A934N8Q1</accession>
<evidence type="ECO:0000256" key="2">
    <source>
        <dbReference type="ARBA" id="ARBA00049106"/>
    </source>
</evidence>
<dbReference type="GO" id="GO:0070967">
    <property type="term" value="F:coenzyme F420 binding"/>
    <property type="evidence" value="ECO:0007669"/>
    <property type="project" value="TreeGrafter"/>
</dbReference>
<evidence type="ECO:0000313" key="4">
    <source>
        <dbReference type="Proteomes" id="UP000612893"/>
    </source>
</evidence>
<dbReference type="PANTHER" id="PTHR39428">
    <property type="entry name" value="F420H(2)-DEPENDENT QUINONE REDUCTASE RV1261C"/>
    <property type="match status" value="1"/>
</dbReference>
<organism evidence="3 4">
    <name type="scientific">Candidatus Nephthysia bennettiae</name>
    <dbReference type="NCBI Taxonomy" id="3127016"/>
    <lineage>
        <taxon>Bacteria</taxon>
        <taxon>Bacillati</taxon>
        <taxon>Candidatus Dormiibacterota</taxon>
        <taxon>Candidatus Dormibacteria</taxon>
        <taxon>Candidatus Dormibacterales</taxon>
        <taxon>Candidatus Dormibacteraceae</taxon>
        <taxon>Candidatus Nephthysia</taxon>
    </lineage>
</organism>
<proteinExistence type="inferred from homology"/>
<evidence type="ECO:0000256" key="1">
    <source>
        <dbReference type="ARBA" id="ARBA00008710"/>
    </source>
</evidence>
<dbReference type="Proteomes" id="UP000612893">
    <property type="component" value="Unassembled WGS sequence"/>
</dbReference>
<dbReference type="Pfam" id="PF04075">
    <property type="entry name" value="F420H2_quin_red"/>
    <property type="match status" value="1"/>
</dbReference>
<gene>
    <name evidence="3" type="ORF">JF922_07130</name>
</gene>
<dbReference type="PANTHER" id="PTHR39428:SF1">
    <property type="entry name" value="F420H(2)-DEPENDENT QUINONE REDUCTASE RV1261C"/>
    <property type="match status" value="1"/>
</dbReference>